<evidence type="ECO:0000259" key="4">
    <source>
        <dbReference type="Pfam" id="PF04536"/>
    </source>
</evidence>
<evidence type="ECO:0000313" key="5">
    <source>
        <dbReference type="EMBL" id="MCF2533851.1"/>
    </source>
</evidence>
<keyword evidence="3" id="KW-0732">Signal</keyword>
<dbReference type="EMBL" id="JAKFHA010000062">
    <property type="protein sequence ID" value="MCF2533851.1"/>
    <property type="molecule type" value="Genomic_DNA"/>
</dbReference>
<keyword evidence="1" id="KW-0175">Coiled coil</keyword>
<feature type="compositionally biased region" description="Gly residues" evidence="2">
    <location>
        <begin position="666"/>
        <end position="687"/>
    </location>
</feature>
<name>A0AA41U5B1_9ACTN</name>
<keyword evidence="6" id="KW-1185">Reference proteome</keyword>
<reference evidence="5" key="1">
    <citation type="submission" date="2022-01" db="EMBL/GenBank/DDBJ databases">
        <title>Genome-Based Taxonomic Classification of the Phylum Actinobacteria.</title>
        <authorList>
            <person name="Gao Y."/>
        </authorList>
    </citation>
    <scope>NUCLEOTIDE SEQUENCE</scope>
    <source>
        <strain evidence="5">KLBMP 8922</strain>
    </source>
</reference>
<evidence type="ECO:0000256" key="2">
    <source>
        <dbReference type="SAM" id="MobiDB-lite"/>
    </source>
</evidence>
<feature type="coiled-coil region" evidence="1">
    <location>
        <begin position="507"/>
        <end position="548"/>
    </location>
</feature>
<protein>
    <submittedName>
        <fullName evidence="5">TPM domain-containing protein</fullName>
    </submittedName>
</protein>
<feature type="signal peptide" evidence="3">
    <location>
        <begin position="1"/>
        <end position="32"/>
    </location>
</feature>
<comment type="caution">
    <text evidence="5">The sequence shown here is derived from an EMBL/GenBank/DDBJ whole genome shotgun (WGS) entry which is preliminary data.</text>
</comment>
<dbReference type="RefSeq" id="WP_235058614.1">
    <property type="nucleotide sequence ID" value="NZ_JAKFHA010000062.1"/>
</dbReference>
<organism evidence="5 6">
    <name type="scientific">Yinghuangia soli</name>
    <dbReference type="NCBI Taxonomy" id="2908204"/>
    <lineage>
        <taxon>Bacteria</taxon>
        <taxon>Bacillati</taxon>
        <taxon>Actinomycetota</taxon>
        <taxon>Actinomycetes</taxon>
        <taxon>Kitasatosporales</taxon>
        <taxon>Streptomycetaceae</taxon>
        <taxon>Yinghuangia</taxon>
    </lineage>
</organism>
<dbReference type="Gene3D" id="3.10.310.50">
    <property type="match status" value="1"/>
</dbReference>
<dbReference type="Proteomes" id="UP001165378">
    <property type="component" value="Unassembled WGS sequence"/>
</dbReference>
<accession>A0AA41U5B1</accession>
<feature type="domain" description="TPM" evidence="4">
    <location>
        <begin position="46"/>
        <end position="160"/>
    </location>
</feature>
<gene>
    <name evidence="5" type="ORF">LZ495_42455</name>
</gene>
<dbReference type="AlphaFoldDB" id="A0AA41U5B1"/>
<feature type="compositionally biased region" description="Basic residues" evidence="2">
    <location>
        <begin position="688"/>
        <end position="697"/>
    </location>
</feature>
<evidence type="ECO:0000313" key="6">
    <source>
        <dbReference type="Proteomes" id="UP001165378"/>
    </source>
</evidence>
<sequence length="697" mass="70819">MRRLVRTFAAAAVAAGAAVPLVPWVPPPAAYAEGPVTLDKSGPITDTVGALGTRASEVRAAIARLQQSERIDLFVVYVRDFSGQNAQAWADTTATRNGLGRNDVLLAVGTGARQYAVSVDDSSRLTDAQLGEVADVAIEPHLRANDWAGAAIGAADGYAAVLSGTALTTGPIVPGPADPGSGGSDGDGGMPGWIPAVAVGGAAAAGGYWLVRRRARSRTETDGRPVPVPGEVPLGELDTSASRLLVETDDAIRTSEQELGFATAEFGDAAVAPFAAALAFAKSELTAVFRIRQQLDDDIPEDDAAKRAMLTEITARCTEANRRLDEQSDAFDRLRDLEANAPQVAAQVARDATGLGGRVPAVRTTLTALKSRFADSALVPVAANPDEAEERLAFARTALADAERELAAGARGPAAVAVHAAESAVEQAARLLDAVEHRAEELDQAGAALTALTAETEADLAEADAVLAAGGADVRLSGLVARVRSELAALETESDAAWGRIDPIAAARRLEEADAALDKALADVRDEAERVRRARAGLDQALAAARAEVSTAADFVTTNRGAVGSTARTRLGEAQRHLDQAHAQAEADPVTALAEAQRSAALAGEAIGLAQQDVQRFRGGFGQGQGPGYGGGFGGGFGGGSGGGFGNLAGAVLGGILINGGLGGGRGGSRGGGARGPSPGSFGGSGTRGRRGTGGRF</sequence>
<dbReference type="Pfam" id="PF04536">
    <property type="entry name" value="TPM_phosphatase"/>
    <property type="match status" value="1"/>
</dbReference>
<feature type="chain" id="PRO_5041284916" evidence="3">
    <location>
        <begin position="33"/>
        <end position="697"/>
    </location>
</feature>
<evidence type="ECO:0000256" key="1">
    <source>
        <dbReference type="SAM" id="Coils"/>
    </source>
</evidence>
<feature type="region of interest" description="Disordered" evidence="2">
    <location>
        <begin position="666"/>
        <end position="697"/>
    </location>
</feature>
<feature type="coiled-coil region" evidence="1">
    <location>
        <begin position="310"/>
        <end position="337"/>
    </location>
</feature>
<proteinExistence type="predicted"/>
<feature type="coiled-coil region" evidence="1">
    <location>
        <begin position="418"/>
        <end position="445"/>
    </location>
</feature>
<dbReference type="InterPro" id="IPR007621">
    <property type="entry name" value="TPM_dom"/>
</dbReference>
<evidence type="ECO:0000256" key="3">
    <source>
        <dbReference type="SAM" id="SignalP"/>
    </source>
</evidence>